<evidence type="ECO:0000313" key="1">
    <source>
        <dbReference type="EMBL" id="HGW93735.1"/>
    </source>
</evidence>
<name>A0A832H093_9CYAN</name>
<dbReference type="EMBL" id="DSRD01000360">
    <property type="protein sequence ID" value="HGW93735.1"/>
    <property type="molecule type" value="Genomic_DNA"/>
</dbReference>
<protein>
    <submittedName>
        <fullName evidence="1">Uncharacterized protein</fullName>
    </submittedName>
</protein>
<organism evidence="1">
    <name type="scientific">Oscillatoriales cyanobacterium SpSt-402</name>
    <dbReference type="NCBI Taxonomy" id="2282168"/>
    <lineage>
        <taxon>Bacteria</taxon>
        <taxon>Bacillati</taxon>
        <taxon>Cyanobacteriota</taxon>
        <taxon>Cyanophyceae</taxon>
        <taxon>Oscillatoriophycideae</taxon>
        <taxon>Oscillatoriales</taxon>
    </lineage>
</organism>
<reference evidence="1" key="1">
    <citation type="journal article" date="2020" name="mSystems">
        <title>Genome- and Community-Level Interaction Insights into Carbon Utilization and Element Cycling Functions of Hydrothermarchaeota in Hydrothermal Sediment.</title>
        <authorList>
            <person name="Zhou Z."/>
            <person name="Liu Y."/>
            <person name="Xu W."/>
            <person name="Pan J."/>
            <person name="Luo Z.H."/>
            <person name="Li M."/>
        </authorList>
    </citation>
    <scope>NUCLEOTIDE SEQUENCE [LARGE SCALE GENOMIC DNA]</scope>
    <source>
        <strain evidence="1">SpSt-402</strain>
    </source>
</reference>
<gene>
    <name evidence="1" type="ORF">ENR47_05565</name>
</gene>
<comment type="caution">
    <text evidence="1">The sequence shown here is derived from an EMBL/GenBank/DDBJ whole genome shotgun (WGS) entry which is preliminary data.</text>
</comment>
<accession>A0A832H093</accession>
<proteinExistence type="predicted"/>
<sequence>MDMTLLTAVLIAVTGRIDTPLQTSKHSFNLVKPALVSIMLRPSAESDIDLVVKKSGKIIKTLRNPGSSVEFVQAHLDAGVYDLELQLQIPDPLAGVDSITGQIVGTFYELVANKEALATEVTSNIQEKISYDVVLPKTGSHKYVITSVEKNKTSYFATVRSDKKLKITTNGSVKLAKDSTSVYTFFTKEPMEIRIESEESARYSLIVSKYVTY</sequence>
<dbReference type="AlphaFoldDB" id="A0A832H093"/>